<keyword evidence="2" id="KW-1185">Reference proteome</keyword>
<dbReference type="AlphaFoldDB" id="A0A859FGG4"/>
<evidence type="ECO:0000313" key="2">
    <source>
        <dbReference type="Proteomes" id="UP000318138"/>
    </source>
</evidence>
<dbReference type="RefSeq" id="WP_176010105.1">
    <property type="nucleotide sequence ID" value="NZ_CP041372.2"/>
</dbReference>
<dbReference type="Proteomes" id="UP000318138">
    <property type="component" value="Chromosome"/>
</dbReference>
<accession>A0A859FGG4</accession>
<protein>
    <submittedName>
        <fullName evidence="1">Uncharacterized protein</fullName>
    </submittedName>
</protein>
<evidence type="ECO:0000313" key="1">
    <source>
        <dbReference type="EMBL" id="QKS72121.1"/>
    </source>
</evidence>
<organism evidence="1 2">
    <name type="scientific">Paenalkalicoccus suaedae</name>
    <dbReference type="NCBI Taxonomy" id="2592382"/>
    <lineage>
        <taxon>Bacteria</taxon>
        <taxon>Bacillati</taxon>
        <taxon>Bacillota</taxon>
        <taxon>Bacilli</taxon>
        <taxon>Bacillales</taxon>
        <taxon>Bacillaceae</taxon>
        <taxon>Paenalkalicoccus</taxon>
    </lineage>
</organism>
<name>A0A859FGG4_9BACI</name>
<proteinExistence type="predicted"/>
<dbReference type="EMBL" id="CP041372">
    <property type="protein sequence ID" value="QKS72121.1"/>
    <property type="molecule type" value="Genomic_DNA"/>
</dbReference>
<reference evidence="2" key="1">
    <citation type="submission" date="2019-07" db="EMBL/GenBank/DDBJ databases">
        <title>Bacillus alkalisoli sp. nov. isolated from saline soil.</title>
        <authorList>
            <person name="Sun J.-Q."/>
            <person name="Xu L."/>
        </authorList>
    </citation>
    <scope>NUCLEOTIDE SEQUENCE [LARGE SCALE GENOMIC DNA]</scope>
    <source>
        <strain evidence="2">M4U3P1</strain>
    </source>
</reference>
<dbReference type="KEGG" id="psua:FLK61_36280"/>
<sequence length="229" mass="27280">MLGQLRQRFTAKKERFAEETQERIRQYATLERQAALQDMKQKHESQTLLNQAVSEYLTTVHPSFLLHPDVHRAVLNMLFARSEGTFSMSISMTKEMRKAYSFYHNDLKPFIVALEERGFRLNGNEELFLTSLLTKLRETNYRMLSERYGDFISIEMSLSDAFYRYFVVVPRESRFESGHLDFFATYLNHKKIEDFTWTKNKMKRQLRQFAKQHKHLSRKTSDQQLAKLG</sequence>
<gene>
    <name evidence="1" type="ORF">FLK61_36280</name>
</gene>